<organism evidence="1 2">
    <name type="scientific">Racocetra fulgida</name>
    <dbReference type="NCBI Taxonomy" id="60492"/>
    <lineage>
        <taxon>Eukaryota</taxon>
        <taxon>Fungi</taxon>
        <taxon>Fungi incertae sedis</taxon>
        <taxon>Mucoromycota</taxon>
        <taxon>Glomeromycotina</taxon>
        <taxon>Glomeromycetes</taxon>
        <taxon>Diversisporales</taxon>
        <taxon>Gigasporaceae</taxon>
        <taxon>Racocetra</taxon>
    </lineage>
</organism>
<name>A0A9N9CF03_9GLOM</name>
<evidence type="ECO:0000313" key="2">
    <source>
        <dbReference type="Proteomes" id="UP000789396"/>
    </source>
</evidence>
<dbReference type="EMBL" id="CAJVPZ010008392">
    <property type="protein sequence ID" value="CAG8597556.1"/>
    <property type="molecule type" value="Genomic_DNA"/>
</dbReference>
<reference evidence="1" key="1">
    <citation type="submission" date="2021-06" db="EMBL/GenBank/DDBJ databases">
        <authorList>
            <person name="Kallberg Y."/>
            <person name="Tangrot J."/>
            <person name="Rosling A."/>
        </authorList>
    </citation>
    <scope>NUCLEOTIDE SEQUENCE</scope>
    <source>
        <strain evidence="1">IN212</strain>
    </source>
</reference>
<gene>
    <name evidence="1" type="ORF">RFULGI_LOCUS6476</name>
</gene>
<dbReference type="AlphaFoldDB" id="A0A9N9CF03"/>
<dbReference type="Proteomes" id="UP000789396">
    <property type="component" value="Unassembled WGS sequence"/>
</dbReference>
<protein>
    <submittedName>
        <fullName evidence="1">4349_t:CDS:1</fullName>
    </submittedName>
</protein>
<sequence>MKEPKRLNLNIAYTKEFFDNDEDLFDVDELNIDEFNVDEFNVDEFNINKEKENDILPFEPYLKILQRAWLNENFSTEILPYEPAFERLNEILEDQVSIKTLF</sequence>
<keyword evidence="2" id="KW-1185">Reference proteome</keyword>
<proteinExistence type="predicted"/>
<dbReference type="OrthoDB" id="338231at2759"/>
<comment type="caution">
    <text evidence="1">The sequence shown here is derived from an EMBL/GenBank/DDBJ whole genome shotgun (WGS) entry which is preliminary data.</text>
</comment>
<accession>A0A9N9CF03</accession>
<evidence type="ECO:0000313" key="1">
    <source>
        <dbReference type="EMBL" id="CAG8597556.1"/>
    </source>
</evidence>